<accession>A0A409W6S7</accession>
<evidence type="ECO:0000256" key="1">
    <source>
        <dbReference type="SAM" id="MobiDB-lite"/>
    </source>
</evidence>
<evidence type="ECO:0000313" key="3">
    <source>
        <dbReference type="Proteomes" id="UP000284706"/>
    </source>
</evidence>
<dbReference type="EMBL" id="NHYE01005356">
    <property type="protein sequence ID" value="PPQ74212.1"/>
    <property type="molecule type" value="Genomic_DNA"/>
</dbReference>
<organism evidence="2 3">
    <name type="scientific">Gymnopilus dilepis</name>
    <dbReference type="NCBI Taxonomy" id="231916"/>
    <lineage>
        <taxon>Eukaryota</taxon>
        <taxon>Fungi</taxon>
        <taxon>Dikarya</taxon>
        <taxon>Basidiomycota</taxon>
        <taxon>Agaricomycotina</taxon>
        <taxon>Agaricomycetes</taxon>
        <taxon>Agaricomycetidae</taxon>
        <taxon>Agaricales</taxon>
        <taxon>Agaricineae</taxon>
        <taxon>Hymenogastraceae</taxon>
        <taxon>Gymnopilus</taxon>
    </lineage>
</organism>
<gene>
    <name evidence="2" type="ORF">CVT26_004503</name>
</gene>
<feature type="region of interest" description="Disordered" evidence="1">
    <location>
        <begin position="1"/>
        <end position="41"/>
    </location>
</feature>
<comment type="caution">
    <text evidence="2">The sequence shown here is derived from an EMBL/GenBank/DDBJ whole genome shotgun (WGS) entry which is preliminary data.</text>
</comment>
<protein>
    <submittedName>
        <fullName evidence="2">Uncharacterized protein</fullName>
    </submittedName>
</protein>
<dbReference type="Proteomes" id="UP000284706">
    <property type="component" value="Unassembled WGS sequence"/>
</dbReference>
<dbReference type="OrthoDB" id="17066at2759"/>
<feature type="compositionally biased region" description="Low complexity" evidence="1">
    <location>
        <begin position="11"/>
        <end position="33"/>
    </location>
</feature>
<reference evidence="2 3" key="1">
    <citation type="journal article" date="2018" name="Evol. Lett.">
        <title>Horizontal gene cluster transfer increased hallucinogenic mushroom diversity.</title>
        <authorList>
            <person name="Reynolds H.T."/>
            <person name="Vijayakumar V."/>
            <person name="Gluck-Thaler E."/>
            <person name="Korotkin H.B."/>
            <person name="Matheny P.B."/>
            <person name="Slot J.C."/>
        </authorList>
    </citation>
    <scope>NUCLEOTIDE SEQUENCE [LARGE SCALE GENOMIC DNA]</scope>
    <source>
        <strain evidence="2 3">SRW20</strain>
    </source>
</reference>
<evidence type="ECO:0000313" key="2">
    <source>
        <dbReference type="EMBL" id="PPQ74212.1"/>
    </source>
</evidence>
<keyword evidence="3" id="KW-1185">Reference proteome</keyword>
<sequence>MSSRLASFRGPSTPTSSPAPHAPASPSRASPSRQTESTIHRKTRTLLQELRGIADTWDDLVLIDGLKAARELVDTRTELENALKLLPDGKPKTHLVVPKLAIMDECITRLDAVLVKLQSQFQRMNKIIDSLETVLIDAHKVKGWRWVHEEPLWMTWSLENFVNRIPEILRPYHRSLAMHTELADKLRKHNISFEKSREIINKWVEQPCLEGVGWTDAWEDICEVEVERWSRS</sequence>
<dbReference type="InParanoid" id="A0A409W6S7"/>
<name>A0A409W6S7_9AGAR</name>
<proteinExistence type="predicted"/>
<dbReference type="AlphaFoldDB" id="A0A409W6S7"/>